<name>A0A167NTU5_CALVF</name>
<reference evidence="3 4" key="1">
    <citation type="journal article" date="2016" name="Mol. Biol. Evol.">
        <title>Comparative Genomics of Early-Diverging Mushroom-Forming Fungi Provides Insights into the Origins of Lignocellulose Decay Capabilities.</title>
        <authorList>
            <person name="Nagy L.G."/>
            <person name="Riley R."/>
            <person name="Tritt A."/>
            <person name="Adam C."/>
            <person name="Daum C."/>
            <person name="Floudas D."/>
            <person name="Sun H."/>
            <person name="Yadav J.S."/>
            <person name="Pangilinan J."/>
            <person name="Larsson K.H."/>
            <person name="Matsuura K."/>
            <person name="Barry K."/>
            <person name="Labutti K."/>
            <person name="Kuo R."/>
            <person name="Ohm R.A."/>
            <person name="Bhattacharya S.S."/>
            <person name="Shirouzu T."/>
            <person name="Yoshinaga Y."/>
            <person name="Martin F.M."/>
            <person name="Grigoriev I.V."/>
            <person name="Hibbett D.S."/>
        </authorList>
    </citation>
    <scope>NUCLEOTIDE SEQUENCE [LARGE SCALE GENOMIC DNA]</scope>
    <source>
        <strain evidence="3 4">TUFC12733</strain>
    </source>
</reference>
<comment type="pathway">
    <text evidence="1">tRNA modification; 5-methoxycarbonylmethyl-2-thiouridine-tRNA biosynthesis.</text>
</comment>
<dbReference type="OrthoDB" id="9995306at2759"/>
<evidence type="ECO:0000256" key="2">
    <source>
        <dbReference type="ARBA" id="ARBA00008837"/>
    </source>
</evidence>
<gene>
    <name evidence="3" type="ORF">CALVIDRAFT_597067</name>
</gene>
<dbReference type="Gene3D" id="3.40.50.300">
    <property type="entry name" value="P-loop containing nucleotide triphosphate hydrolases"/>
    <property type="match status" value="1"/>
</dbReference>
<organism evidence="3 4">
    <name type="scientific">Calocera viscosa (strain TUFC12733)</name>
    <dbReference type="NCBI Taxonomy" id="1330018"/>
    <lineage>
        <taxon>Eukaryota</taxon>
        <taxon>Fungi</taxon>
        <taxon>Dikarya</taxon>
        <taxon>Basidiomycota</taxon>
        <taxon>Agaricomycotina</taxon>
        <taxon>Dacrymycetes</taxon>
        <taxon>Dacrymycetales</taxon>
        <taxon>Dacrymycetaceae</taxon>
        <taxon>Calocera</taxon>
    </lineage>
</organism>
<dbReference type="STRING" id="1330018.A0A167NTU5"/>
<dbReference type="Pfam" id="PF09807">
    <property type="entry name" value="ELP6"/>
    <property type="match status" value="1"/>
</dbReference>
<evidence type="ECO:0000256" key="1">
    <source>
        <dbReference type="ARBA" id="ARBA00005043"/>
    </source>
</evidence>
<evidence type="ECO:0000313" key="4">
    <source>
        <dbReference type="Proteomes" id="UP000076738"/>
    </source>
</evidence>
<accession>A0A167NTU5</accession>
<dbReference type="AlphaFoldDB" id="A0A167NTU5"/>
<protein>
    <recommendedName>
        <fullName evidence="5">Elongator complex protein 6</fullName>
    </recommendedName>
</protein>
<dbReference type="InterPro" id="IPR027417">
    <property type="entry name" value="P-loop_NTPase"/>
</dbReference>
<sequence>MALIANSLPVASLAEPGHFLLVNDRIAAPGEFILHHVLAASLKDSTAECVLVSFLERLDHWKAIQSKLGVTLETYATRKSFVFVDAFSQITMPPSSPRSQDPLVVPPIDPEASVPLRPLFDTIVGALRSVDPELPKLLLFDEVSLLEWLVPSQAEVTRFWRALFALKQKMGFGLVVLQSLDASHNHMIEFLLSSCTMHLEISPLASGRSSAVTGEIAMQRGPLSVSDGPSYKAVRKQALQYRLTESGAVWIERGTGGGML</sequence>
<evidence type="ECO:0000313" key="3">
    <source>
        <dbReference type="EMBL" id="KZO98066.1"/>
    </source>
</evidence>
<proteinExistence type="inferred from homology"/>
<dbReference type="UniPathway" id="UPA00988"/>
<dbReference type="CDD" id="cd19495">
    <property type="entry name" value="Elp6"/>
    <property type="match status" value="1"/>
</dbReference>
<dbReference type="EMBL" id="KV417277">
    <property type="protein sequence ID" value="KZO98066.1"/>
    <property type="molecule type" value="Genomic_DNA"/>
</dbReference>
<evidence type="ECO:0008006" key="5">
    <source>
        <dbReference type="Google" id="ProtNLM"/>
    </source>
</evidence>
<keyword evidence="4" id="KW-1185">Reference proteome</keyword>
<dbReference type="PANTHER" id="PTHR16184">
    <property type="entry name" value="ELONGATOR COMPLEX PROTEIN 6"/>
    <property type="match status" value="1"/>
</dbReference>
<dbReference type="GO" id="GO:0033588">
    <property type="term" value="C:elongator holoenzyme complex"/>
    <property type="evidence" value="ECO:0007669"/>
    <property type="project" value="InterPro"/>
</dbReference>
<comment type="similarity">
    <text evidence="2">Belongs to the ELP6 family.</text>
</comment>
<dbReference type="PANTHER" id="PTHR16184:SF6">
    <property type="entry name" value="ELONGATOR COMPLEX PROTEIN 6"/>
    <property type="match status" value="1"/>
</dbReference>
<dbReference type="InterPro" id="IPR018627">
    <property type="entry name" value="ELP6"/>
</dbReference>
<dbReference type="Proteomes" id="UP000076738">
    <property type="component" value="Unassembled WGS sequence"/>
</dbReference>
<dbReference type="GO" id="GO:0002098">
    <property type="term" value="P:tRNA wobble uridine modification"/>
    <property type="evidence" value="ECO:0007669"/>
    <property type="project" value="InterPro"/>
</dbReference>